<keyword evidence="3" id="KW-1185">Reference proteome</keyword>
<comment type="caution">
    <text evidence="2">The sequence shown here is derived from an EMBL/GenBank/DDBJ whole genome shotgun (WGS) entry which is preliminary data.</text>
</comment>
<proteinExistence type="predicted"/>
<sequence>MASKARDNAERDDGMASKARDNAVRDDGRASKARDNAERDDGMRQRQGTTLCAMTACVKDKGQRCAR</sequence>
<dbReference type="AlphaFoldDB" id="A0A401RNM0"/>
<feature type="region of interest" description="Disordered" evidence="1">
    <location>
        <begin position="1"/>
        <end position="50"/>
    </location>
</feature>
<evidence type="ECO:0000313" key="2">
    <source>
        <dbReference type="EMBL" id="GCC19686.1"/>
    </source>
</evidence>
<dbReference type="EMBL" id="BEZZ01003387">
    <property type="protein sequence ID" value="GCC19686.1"/>
    <property type="molecule type" value="Genomic_DNA"/>
</dbReference>
<evidence type="ECO:0000313" key="3">
    <source>
        <dbReference type="Proteomes" id="UP000287033"/>
    </source>
</evidence>
<feature type="compositionally biased region" description="Basic and acidic residues" evidence="1">
    <location>
        <begin position="1"/>
        <end position="44"/>
    </location>
</feature>
<organism evidence="2 3">
    <name type="scientific">Chiloscyllium punctatum</name>
    <name type="common">Brownbanded bambooshark</name>
    <name type="synonym">Hemiscyllium punctatum</name>
    <dbReference type="NCBI Taxonomy" id="137246"/>
    <lineage>
        <taxon>Eukaryota</taxon>
        <taxon>Metazoa</taxon>
        <taxon>Chordata</taxon>
        <taxon>Craniata</taxon>
        <taxon>Vertebrata</taxon>
        <taxon>Chondrichthyes</taxon>
        <taxon>Elasmobranchii</taxon>
        <taxon>Galeomorphii</taxon>
        <taxon>Galeoidea</taxon>
        <taxon>Orectolobiformes</taxon>
        <taxon>Hemiscylliidae</taxon>
        <taxon>Chiloscyllium</taxon>
    </lineage>
</organism>
<dbReference type="Proteomes" id="UP000287033">
    <property type="component" value="Unassembled WGS sequence"/>
</dbReference>
<gene>
    <name evidence="2" type="ORF">chiPu_0021126</name>
</gene>
<accession>A0A401RNM0</accession>
<reference evidence="2 3" key="1">
    <citation type="journal article" date="2018" name="Nat. Ecol. Evol.">
        <title>Shark genomes provide insights into elasmobranch evolution and the origin of vertebrates.</title>
        <authorList>
            <person name="Hara Y"/>
            <person name="Yamaguchi K"/>
            <person name="Onimaru K"/>
            <person name="Kadota M"/>
            <person name="Koyanagi M"/>
            <person name="Keeley SD"/>
            <person name="Tatsumi K"/>
            <person name="Tanaka K"/>
            <person name="Motone F"/>
            <person name="Kageyama Y"/>
            <person name="Nozu R"/>
            <person name="Adachi N"/>
            <person name="Nishimura O"/>
            <person name="Nakagawa R"/>
            <person name="Tanegashima C"/>
            <person name="Kiyatake I"/>
            <person name="Matsumoto R"/>
            <person name="Murakumo K"/>
            <person name="Nishida K"/>
            <person name="Terakita A"/>
            <person name="Kuratani S"/>
            <person name="Sato K"/>
            <person name="Hyodo S Kuraku.S."/>
        </authorList>
    </citation>
    <scope>NUCLEOTIDE SEQUENCE [LARGE SCALE GENOMIC DNA]</scope>
</reference>
<evidence type="ECO:0000256" key="1">
    <source>
        <dbReference type="SAM" id="MobiDB-lite"/>
    </source>
</evidence>
<name>A0A401RNM0_CHIPU</name>
<protein>
    <submittedName>
        <fullName evidence="2">Uncharacterized protein</fullName>
    </submittedName>
</protein>